<keyword evidence="1" id="KW-0472">Membrane</keyword>
<feature type="transmembrane region" description="Helical" evidence="1">
    <location>
        <begin position="515"/>
        <end position="533"/>
    </location>
</feature>
<accession>A0AAV9XY44</accession>
<feature type="transmembrane region" description="Helical" evidence="1">
    <location>
        <begin position="484"/>
        <end position="503"/>
    </location>
</feature>
<keyword evidence="1" id="KW-1133">Transmembrane helix</keyword>
<feature type="transmembrane region" description="Helical" evidence="1">
    <location>
        <begin position="51"/>
        <end position="71"/>
    </location>
</feature>
<keyword evidence="3" id="KW-1185">Reference proteome</keyword>
<proteinExistence type="predicted"/>
<dbReference type="EMBL" id="JAWDEY010000014">
    <property type="protein sequence ID" value="KAK6589120.1"/>
    <property type="molecule type" value="Genomic_DNA"/>
</dbReference>
<sequence>MECLINKVGNEEPKNDKIDLQIMFIIGISSLINYCITMLWSLIAIDVQLRIPFQILLSLVEVLVSLILGLISDTKGRKVSIKYSFIVILTSGLLSLLLVLGNLLVGSDMLKFDLLYLKGNNVGIKDLKAVVNYDNILIYDDNLSVLGKVNTEEYFNEEEEEENMSVRFLDRKNIKEKYFLSKYLNNNEGFNAAVFTLILFILLGMLRSSSINVYYTTNIFIYELEMKNTEDYVDKYNLCWMKICSYNNCRFLSIFIVRAIFLSLMILFLGNEDLSNKNDAINKSYSYIFSINIIILIALAFYGNYIINNKLNYFKEVRYISDVDNSEINICVSRLVSFIFDKKDRLFVFILIPWWVLHFIQTGNNFNQWISLGENLNNIEWWGLYLLLFESIIMLVISLGLSTFSLLLSPAIIQVCCFVLISTVSSGLTICTYMIREIPIKSFSDFASAFLLCHGIFHLCCVIPSITILFLTIDSVLLKMRSSVLSLIQISILTAPFFDIYLNNHTGTVNISQKFLIITSIVVFGLFFTGLFMNRHLSRSRFNIEYEENSSTNSLELLPIYKEVVDTEKRLINREYRLYTF</sequence>
<evidence type="ECO:0000313" key="3">
    <source>
        <dbReference type="Proteomes" id="UP001311799"/>
    </source>
</evidence>
<feature type="transmembrane region" description="Helical" evidence="1">
    <location>
        <begin position="285"/>
        <end position="307"/>
    </location>
</feature>
<feature type="transmembrane region" description="Helical" evidence="1">
    <location>
        <begin position="189"/>
        <end position="206"/>
    </location>
</feature>
<organism evidence="2 3">
    <name type="scientific">Cryptosporidium xiaoi</name>
    <dbReference type="NCBI Taxonomy" id="659607"/>
    <lineage>
        <taxon>Eukaryota</taxon>
        <taxon>Sar</taxon>
        <taxon>Alveolata</taxon>
        <taxon>Apicomplexa</taxon>
        <taxon>Conoidasida</taxon>
        <taxon>Coccidia</taxon>
        <taxon>Eucoccidiorida</taxon>
        <taxon>Eimeriorina</taxon>
        <taxon>Cryptosporidiidae</taxon>
        <taxon>Cryptosporidium</taxon>
    </lineage>
</organism>
<feature type="transmembrane region" description="Helical" evidence="1">
    <location>
        <begin position="251"/>
        <end position="270"/>
    </location>
</feature>
<feature type="transmembrane region" description="Helical" evidence="1">
    <location>
        <begin position="22"/>
        <end position="45"/>
    </location>
</feature>
<comment type="caution">
    <text evidence="2">The sequence shown here is derived from an EMBL/GenBank/DDBJ whole genome shotgun (WGS) entry which is preliminary data.</text>
</comment>
<keyword evidence="1" id="KW-0812">Transmembrane</keyword>
<dbReference type="AlphaFoldDB" id="A0AAV9XY44"/>
<name>A0AAV9XY44_9CRYT</name>
<feature type="transmembrane region" description="Helical" evidence="1">
    <location>
        <begin position="346"/>
        <end position="362"/>
    </location>
</feature>
<feature type="transmembrane region" description="Helical" evidence="1">
    <location>
        <begin position="382"/>
        <end position="408"/>
    </location>
</feature>
<evidence type="ECO:0000256" key="1">
    <source>
        <dbReference type="SAM" id="Phobius"/>
    </source>
</evidence>
<evidence type="ECO:0008006" key="4">
    <source>
        <dbReference type="Google" id="ProtNLM"/>
    </source>
</evidence>
<evidence type="ECO:0000313" key="2">
    <source>
        <dbReference type="EMBL" id="KAK6589120.1"/>
    </source>
</evidence>
<protein>
    <recommendedName>
        <fullName evidence="4">Transporter</fullName>
    </recommendedName>
</protein>
<gene>
    <name evidence="2" type="ORF">RS030_223479</name>
</gene>
<feature type="transmembrane region" description="Helical" evidence="1">
    <location>
        <begin position="83"/>
        <end position="105"/>
    </location>
</feature>
<dbReference type="Proteomes" id="UP001311799">
    <property type="component" value="Unassembled WGS sequence"/>
</dbReference>
<feature type="transmembrane region" description="Helical" evidence="1">
    <location>
        <begin position="415"/>
        <end position="435"/>
    </location>
</feature>
<feature type="transmembrane region" description="Helical" evidence="1">
    <location>
        <begin position="447"/>
        <end position="472"/>
    </location>
</feature>
<reference evidence="2 3" key="1">
    <citation type="submission" date="2023-10" db="EMBL/GenBank/DDBJ databases">
        <title>Comparative genomics analysis reveals potential genetic determinants of host preference in Cryptosporidium xiaoi.</title>
        <authorList>
            <person name="Xiao L."/>
            <person name="Li J."/>
        </authorList>
    </citation>
    <scope>NUCLEOTIDE SEQUENCE [LARGE SCALE GENOMIC DNA]</scope>
    <source>
        <strain evidence="2 3">52996</strain>
    </source>
</reference>